<reference evidence="6 7" key="1">
    <citation type="submission" date="2019-03" db="EMBL/GenBank/DDBJ databases">
        <title>Roseomonas sp. a novel Roseomonas species isolated from Sea whip Gorgonian.</title>
        <authorList>
            <person name="Li F."/>
            <person name="Pan X."/>
            <person name="Huang S."/>
            <person name="Li Z."/>
            <person name="Meng B."/>
        </authorList>
    </citation>
    <scope>NUCLEOTIDE SEQUENCE [LARGE SCALE GENOMIC DNA]</scope>
    <source>
        <strain evidence="6 7">M0104</strain>
    </source>
</reference>
<dbReference type="PRINTS" id="PR00080">
    <property type="entry name" value="SDRFAMILY"/>
</dbReference>
<dbReference type="PANTHER" id="PTHR44196">
    <property type="entry name" value="DEHYDROGENASE/REDUCTASE SDR FAMILY MEMBER 7B"/>
    <property type="match status" value="1"/>
</dbReference>
<evidence type="ECO:0000256" key="2">
    <source>
        <dbReference type="ARBA" id="ARBA00023002"/>
    </source>
</evidence>
<evidence type="ECO:0000313" key="7">
    <source>
        <dbReference type="Proteomes" id="UP000460715"/>
    </source>
</evidence>
<proteinExistence type="inferred from homology"/>
<gene>
    <name evidence="6" type="ORF">E0493_02500</name>
</gene>
<dbReference type="Pfam" id="PF00106">
    <property type="entry name" value="adh_short"/>
    <property type="match status" value="1"/>
</dbReference>
<feature type="transmembrane region" description="Helical" evidence="4">
    <location>
        <begin position="316"/>
        <end position="337"/>
    </location>
</feature>
<dbReference type="PROSITE" id="PS00061">
    <property type="entry name" value="ADH_SHORT"/>
    <property type="match status" value="1"/>
</dbReference>
<dbReference type="PRINTS" id="PR00081">
    <property type="entry name" value="GDHRDH"/>
</dbReference>
<dbReference type="EMBL" id="SNVJ01000002">
    <property type="protein sequence ID" value="MXP62223.1"/>
    <property type="molecule type" value="Genomic_DNA"/>
</dbReference>
<dbReference type="InterPro" id="IPR036291">
    <property type="entry name" value="NAD(P)-bd_dom_sf"/>
</dbReference>
<keyword evidence="7" id="KW-1185">Reference proteome</keyword>
<dbReference type="GO" id="GO:0016020">
    <property type="term" value="C:membrane"/>
    <property type="evidence" value="ECO:0007669"/>
    <property type="project" value="TreeGrafter"/>
</dbReference>
<dbReference type="RefSeq" id="WP_160935346.1">
    <property type="nucleotide sequence ID" value="NZ_SNVJ01000002.1"/>
</dbReference>
<evidence type="ECO:0000256" key="3">
    <source>
        <dbReference type="RuleBase" id="RU000363"/>
    </source>
</evidence>
<accession>A0A845B3J6</accession>
<keyword evidence="4" id="KW-0472">Membrane</keyword>
<keyword evidence="4" id="KW-0812">Transmembrane</keyword>
<dbReference type="AlphaFoldDB" id="A0A845B3J6"/>
<keyword evidence="2" id="KW-0560">Oxidoreductase</keyword>
<comment type="similarity">
    <text evidence="1 3">Belongs to the short-chain dehydrogenases/reductases (SDR) family.</text>
</comment>
<dbReference type="Proteomes" id="UP000460715">
    <property type="component" value="Unassembled WGS sequence"/>
</dbReference>
<dbReference type="PANTHER" id="PTHR44196:SF1">
    <property type="entry name" value="DEHYDROGENASE_REDUCTASE SDR FAMILY MEMBER 7B"/>
    <property type="match status" value="1"/>
</dbReference>
<evidence type="ECO:0000256" key="1">
    <source>
        <dbReference type="ARBA" id="ARBA00006484"/>
    </source>
</evidence>
<dbReference type="NCBIfam" id="NF005495">
    <property type="entry name" value="PRK07109.1"/>
    <property type="match status" value="1"/>
</dbReference>
<dbReference type="GO" id="GO:0016491">
    <property type="term" value="F:oxidoreductase activity"/>
    <property type="evidence" value="ECO:0007669"/>
    <property type="project" value="UniProtKB-KW"/>
</dbReference>
<sequence>MSDRPVTSRPVLAITGGSSGIGRCTAALFARRGWNVGLIARGEAGLEAALADVRRAGGSGCMVAADVSDAEALERAAAEIEQKLGPIQAWVNGAGASAYGRFMDLPEEDYRRVTQVTYLGVVNGTRVALRRMQPRNHGTILNVGSAVALRAVPLQSAYSAAKYAVAGFTEAVRAELLHDSSRVHLGIVHPPSTNTPFFNHAASRLEDGVPRPPPPVYEPEIVADAIHLAITERRREVQVGGQTVALGMANTVMPGVLDWALGRFGQGMQVSHSGRAGARREETLFQPSAVPSPVHGAFGQEAMRRSAQMSLNRSPGLATMLLGLGALGVLACLAGPARRS</sequence>
<dbReference type="SMART" id="SM00822">
    <property type="entry name" value="PKS_KR"/>
    <property type="match status" value="1"/>
</dbReference>
<dbReference type="InterPro" id="IPR020904">
    <property type="entry name" value="Sc_DH/Rdtase_CS"/>
</dbReference>
<dbReference type="InterPro" id="IPR057326">
    <property type="entry name" value="KR_dom"/>
</dbReference>
<evidence type="ECO:0000256" key="4">
    <source>
        <dbReference type="SAM" id="Phobius"/>
    </source>
</evidence>
<name>A0A845B3J6_9PROT</name>
<evidence type="ECO:0000259" key="5">
    <source>
        <dbReference type="SMART" id="SM00822"/>
    </source>
</evidence>
<dbReference type="OrthoDB" id="9781689at2"/>
<feature type="domain" description="Ketoreductase" evidence="5">
    <location>
        <begin position="10"/>
        <end position="191"/>
    </location>
</feature>
<protein>
    <submittedName>
        <fullName evidence="6">SDR family NAD(P)-dependent oxidoreductase</fullName>
    </submittedName>
</protein>
<evidence type="ECO:0000313" key="6">
    <source>
        <dbReference type="EMBL" id="MXP62223.1"/>
    </source>
</evidence>
<keyword evidence="4" id="KW-1133">Transmembrane helix</keyword>
<dbReference type="InterPro" id="IPR002347">
    <property type="entry name" value="SDR_fam"/>
</dbReference>
<dbReference type="SUPFAM" id="SSF51735">
    <property type="entry name" value="NAD(P)-binding Rossmann-fold domains"/>
    <property type="match status" value="1"/>
</dbReference>
<organism evidence="6 7">
    <name type="scientific">Teichococcus coralli</name>
    <dbReference type="NCBI Taxonomy" id="2545983"/>
    <lineage>
        <taxon>Bacteria</taxon>
        <taxon>Pseudomonadati</taxon>
        <taxon>Pseudomonadota</taxon>
        <taxon>Alphaproteobacteria</taxon>
        <taxon>Acetobacterales</taxon>
        <taxon>Roseomonadaceae</taxon>
        <taxon>Roseomonas</taxon>
    </lineage>
</organism>
<dbReference type="Gene3D" id="3.40.50.720">
    <property type="entry name" value="NAD(P)-binding Rossmann-like Domain"/>
    <property type="match status" value="1"/>
</dbReference>
<comment type="caution">
    <text evidence="6">The sequence shown here is derived from an EMBL/GenBank/DDBJ whole genome shotgun (WGS) entry which is preliminary data.</text>
</comment>